<keyword evidence="2" id="KW-0378">Hydrolase</keyword>
<protein>
    <recommendedName>
        <fullName evidence="5">Alpha/beta hydrolase fold-3 domain-containing protein</fullName>
    </recommendedName>
</protein>
<organism evidence="6 7">
    <name type="scientific">Trichoderma harzianum CBS 226.95</name>
    <dbReference type="NCBI Taxonomy" id="983964"/>
    <lineage>
        <taxon>Eukaryota</taxon>
        <taxon>Fungi</taxon>
        <taxon>Dikarya</taxon>
        <taxon>Ascomycota</taxon>
        <taxon>Pezizomycotina</taxon>
        <taxon>Sordariomycetes</taxon>
        <taxon>Hypocreomycetidae</taxon>
        <taxon>Hypocreales</taxon>
        <taxon>Hypocreaceae</taxon>
        <taxon>Trichoderma</taxon>
    </lineage>
</organism>
<proteinExistence type="inferred from homology"/>
<evidence type="ECO:0000313" key="7">
    <source>
        <dbReference type="Proteomes" id="UP000241690"/>
    </source>
</evidence>
<dbReference type="STRING" id="983964.A0A2T3ZVU9"/>
<dbReference type="Proteomes" id="UP000241690">
    <property type="component" value="Unassembled WGS sequence"/>
</dbReference>
<dbReference type="EMBL" id="KZ679695">
    <property type="protein sequence ID" value="PTB48945.1"/>
    <property type="molecule type" value="Genomic_DNA"/>
</dbReference>
<gene>
    <name evidence="6" type="ORF">M431DRAFT_545835</name>
</gene>
<dbReference type="PANTHER" id="PTHR48081:SF25">
    <property type="entry name" value="PUTATIVE (AFU_ORTHOLOGUE AFUA_3G11560)-RELATED"/>
    <property type="match status" value="1"/>
</dbReference>
<feature type="active site" evidence="3">
    <location>
        <position position="230"/>
    </location>
</feature>
<accession>A0A2T3ZVU9</accession>
<feature type="domain" description="Alpha/beta hydrolase fold-3" evidence="5">
    <location>
        <begin position="150"/>
        <end position="387"/>
    </location>
</feature>
<evidence type="ECO:0000256" key="2">
    <source>
        <dbReference type="ARBA" id="ARBA00022801"/>
    </source>
</evidence>
<comment type="similarity">
    <text evidence="1">Belongs to the 'GDXG' lipolytic enzyme family.</text>
</comment>
<evidence type="ECO:0000313" key="6">
    <source>
        <dbReference type="EMBL" id="PTB48945.1"/>
    </source>
</evidence>
<reference evidence="6 7" key="1">
    <citation type="submission" date="2016-07" db="EMBL/GenBank/DDBJ databases">
        <title>Multiple horizontal gene transfer events from other fungi enriched the ability of initially mycotrophic Trichoderma (Ascomycota) to feed on dead plant biomass.</title>
        <authorList>
            <consortium name="DOE Joint Genome Institute"/>
            <person name="Aerts A."/>
            <person name="Atanasova L."/>
            <person name="Chenthamara K."/>
            <person name="Zhang J."/>
            <person name="Grujic M."/>
            <person name="Henrissat B."/>
            <person name="Kuo A."/>
            <person name="Salamov A."/>
            <person name="Lipzen A."/>
            <person name="Labutti K."/>
            <person name="Barry K."/>
            <person name="Miao Y."/>
            <person name="Rahimi M.J."/>
            <person name="Shen Q."/>
            <person name="Grigoriev I.V."/>
            <person name="Kubicek C.P."/>
            <person name="Druzhinina I.S."/>
        </authorList>
    </citation>
    <scope>NUCLEOTIDE SEQUENCE [LARGE SCALE GENOMIC DNA]</scope>
    <source>
        <strain evidence="6 7">CBS 226.95</strain>
    </source>
</reference>
<dbReference type="GO" id="GO:0016787">
    <property type="term" value="F:hydrolase activity"/>
    <property type="evidence" value="ECO:0007669"/>
    <property type="project" value="UniProtKB-KW"/>
</dbReference>
<keyword evidence="4" id="KW-0732">Signal</keyword>
<dbReference type="SUPFAM" id="SSF53474">
    <property type="entry name" value="alpha/beta-Hydrolases"/>
    <property type="match status" value="1"/>
</dbReference>
<dbReference type="InterPro" id="IPR033140">
    <property type="entry name" value="Lipase_GDXG_put_SER_AS"/>
</dbReference>
<feature type="chain" id="PRO_5015705461" description="Alpha/beta hydrolase fold-3 domain-containing protein" evidence="4">
    <location>
        <begin position="22"/>
        <end position="464"/>
    </location>
</feature>
<dbReference type="InterPro" id="IPR050300">
    <property type="entry name" value="GDXG_lipolytic_enzyme"/>
</dbReference>
<evidence type="ECO:0000256" key="3">
    <source>
        <dbReference type="PROSITE-ProRule" id="PRU10038"/>
    </source>
</evidence>
<dbReference type="InterPro" id="IPR013094">
    <property type="entry name" value="AB_hydrolase_3"/>
</dbReference>
<name>A0A2T3ZVU9_TRIHA</name>
<evidence type="ECO:0000259" key="5">
    <source>
        <dbReference type="Pfam" id="PF07859"/>
    </source>
</evidence>
<dbReference type="Pfam" id="PF07859">
    <property type="entry name" value="Abhydrolase_3"/>
    <property type="match status" value="1"/>
</dbReference>
<sequence length="464" mass="51320">MPAYSSFAYVIVLIKAAVLHCLRLSPTATLLDLKTAVFLALVRSSTSNLKPGRLIDCQQDSLRDVDVQERIYLVSTKLTLAFETNIIAIAFKAIRNLGDGQESIPDIKLPSVSMEWICHRPSSDRTASDTDTPERLYATMMRGVKNKTTILYFHGGQFWRMGREPRRITHELSRDTGGRCLAVRYRLSPQNPFPTALIEGLAAYLYLLYPPAGSLHAPVAASDICFAGDSAGGNLAIALVQLILEITREGSKNASGRLTWDGQERDLPVPAGVSILSPYNDLTRALDSESNLQYDIIPARGPPFTTFDPCKIWPAHPPRHHVYANDNALMNPLVSPVTAHDWSGAPPTWICVGEECLADQGMFVAQRMASQGVPVVLEQYSAMPHNFSLLIPEVEASKYSKKRWASFICSTIDNPESITTEAMQWSGNPLFKTKLNISKLVPLPLESLKEKMETQIKEWGSPPV</sequence>
<keyword evidence="7" id="KW-1185">Reference proteome</keyword>
<evidence type="ECO:0000256" key="1">
    <source>
        <dbReference type="ARBA" id="ARBA00010515"/>
    </source>
</evidence>
<dbReference type="RefSeq" id="XP_024768622.1">
    <property type="nucleotide sequence ID" value="XM_024921186.1"/>
</dbReference>
<dbReference type="GeneID" id="36629766"/>
<dbReference type="AlphaFoldDB" id="A0A2T3ZVU9"/>
<evidence type="ECO:0000256" key="4">
    <source>
        <dbReference type="SAM" id="SignalP"/>
    </source>
</evidence>
<dbReference type="Gene3D" id="3.40.50.1820">
    <property type="entry name" value="alpha/beta hydrolase"/>
    <property type="match status" value="1"/>
</dbReference>
<dbReference type="PANTHER" id="PTHR48081">
    <property type="entry name" value="AB HYDROLASE SUPERFAMILY PROTEIN C4A8.06C"/>
    <property type="match status" value="1"/>
</dbReference>
<dbReference type="PROSITE" id="PS01174">
    <property type="entry name" value="LIPASE_GDXG_SER"/>
    <property type="match status" value="1"/>
</dbReference>
<feature type="signal peptide" evidence="4">
    <location>
        <begin position="1"/>
        <end position="21"/>
    </location>
</feature>
<dbReference type="InterPro" id="IPR029058">
    <property type="entry name" value="AB_hydrolase_fold"/>
</dbReference>